<dbReference type="GO" id="GO:0006906">
    <property type="term" value="P:vesicle fusion"/>
    <property type="evidence" value="ECO:0007669"/>
    <property type="project" value="TreeGrafter"/>
</dbReference>
<feature type="transmembrane region" description="Helical" evidence="16">
    <location>
        <begin position="187"/>
        <end position="210"/>
    </location>
</feature>
<evidence type="ECO:0000256" key="11">
    <source>
        <dbReference type="ARBA" id="ARBA00037863"/>
    </source>
</evidence>
<keyword evidence="15" id="KW-0175">Coiled coil</keyword>
<dbReference type="CDD" id="cd14824">
    <property type="entry name" value="Longin"/>
    <property type="match status" value="1"/>
</dbReference>
<evidence type="ECO:0000259" key="18">
    <source>
        <dbReference type="PROSITE" id="PS50892"/>
    </source>
</evidence>
<dbReference type="GO" id="GO:0030670">
    <property type="term" value="C:phagocytic vesicle membrane"/>
    <property type="evidence" value="ECO:0007669"/>
    <property type="project" value="UniProtKB-SubCell"/>
</dbReference>
<accession>A0AA35WVA9</accession>
<dbReference type="Gene3D" id="1.20.5.110">
    <property type="match status" value="1"/>
</dbReference>
<evidence type="ECO:0000256" key="8">
    <source>
        <dbReference type="ARBA" id="ARBA00037801"/>
    </source>
</evidence>
<dbReference type="AlphaFoldDB" id="A0AA35WVA9"/>
<dbReference type="GO" id="GO:0005765">
    <property type="term" value="C:lysosomal membrane"/>
    <property type="evidence" value="ECO:0007669"/>
    <property type="project" value="UniProtKB-SubCell"/>
</dbReference>
<dbReference type="GO" id="GO:0030658">
    <property type="term" value="C:transport vesicle membrane"/>
    <property type="evidence" value="ECO:0007669"/>
    <property type="project" value="UniProtKB-SubCell"/>
</dbReference>
<dbReference type="InterPro" id="IPR001388">
    <property type="entry name" value="Synaptobrevin-like"/>
</dbReference>
<dbReference type="InterPro" id="IPR010908">
    <property type="entry name" value="Longin_dom"/>
</dbReference>
<evidence type="ECO:0000256" key="7">
    <source>
        <dbReference type="ARBA" id="ARBA00023136"/>
    </source>
</evidence>
<dbReference type="SUPFAM" id="SSF58038">
    <property type="entry name" value="SNARE fusion complex"/>
    <property type="match status" value="1"/>
</dbReference>
<dbReference type="GO" id="GO:0005789">
    <property type="term" value="C:endoplasmic reticulum membrane"/>
    <property type="evidence" value="ECO:0007669"/>
    <property type="project" value="UniProtKB-SubCell"/>
</dbReference>
<dbReference type="PROSITE" id="PS50892">
    <property type="entry name" value="V_SNARE"/>
    <property type="match status" value="1"/>
</dbReference>
<dbReference type="InterPro" id="IPR042855">
    <property type="entry name" value="V_SNARE_CC"/>
</dbReference>
<protein>
    <recommendedName>
        <fullName evidence="13">Vesicle-associated membrane protein 7</fullName>
    </recommendedName>
    <alternativeName>
        <fullName evidence="14">Synaptobrevin-like protein 1</fullName>
    </alternativeName>
</protein>
<keyword evidence="4 16" id="KW-0812">Transmembrane</keyword>
<evidence type="ECO:0000256" key="12">
    <source>
        <dbReference type="ARBA" id="ARBA00037875"/>
    </source>
</evidence>
<evidence type="ECO:0000256" key="14">
    <source>
        <dbReference type="ARBA" id="ARBA00042194"/>
    </source>
</evidence>
<dbReference type="EMBL" id="CASHTH010002713">
    <property type="protein sequence ID" value="CAI8034134.1"/>
    <property type="molecule type" value="Genomic_DNA"/>
</dbReference>
<dbReference type="InterPro" id="IPR051097">
    <property type="entry name" value="Synaptobrevin-like_transport"/>
</dbReference>
<dbReference type="GO" id="GO:0005484">
    <property type="term" value="F:SNAP receptor activity"/>
    <property type="evidence" value="ECO:0007669"/>
    <property type="project" value="TreeGrafter"/>
</dbReference>
<dbReference type="GO" id="GO:0005794">
    <property type="term" value="C:Golgi apparatus"/>
    <property type="evidence" value="ECO:0007669"/>
    <property type="project" value="UniProtKB-SubCell"/>
</dbReference>
<dbReference type="GO" id="GO:0031201">
    <property type="term" value="C:SNARE complex"/>
    <property type="evidence" value="ECO:0007669"/>
    <property type="project" value="TreeGrafter"/>
</dbReference>
<evidence type="ECO:0000259" key="17">
    <source>
        <dbReference type="PROSITE" id="PS50859"/>
    </source>
</evidence>
<keyword evidence="7 16" id="KW-0472">Membrane</keyword>
<dbReference type="Pfam" id="PF13774">
    <property type="entry name" value="Longin"/>
    <property type="match status" value="1"/>
</dbReference>
<evidence type="ECO:0000256" key="6">
    <source>
        <dbReference type="ARBA" id="ARBA00022989"/>
    </source>
</evidence>
<proteinExistence type="inferred from homology"/>
<name>A0AA35WVA9_GEOBA</name>
<dbReference type="Proteomes" id="UP001174909">
    <property type="component" value="Unassembled WGS sequence"/>
</dbReference>
<evidence type="ECO:0000256" key="9">
    <source>
        <dbReference type="ARBA" id="ARBA00037803"/>
    </source>
</evidence>
<organism evidence="19 20">
    <name type="scientific">Geodia barretti</name>
    <name type="common">Barrett's horny sponge</name>
    <dbReference type="NCBI Taxonomy" id="519541"/>
    <lineage>
        <taxon>Eukaryota</taxon>
        <taxon>Metazoa</taxon>
        <taxon>Porifera</taxon>
        <taxon>Demospongiae</taxon>
        <taxon>Heteroscleromorpha</taxon>
        <taxon>Tetractinellida</taxon>
        <taxon>Astrophorina</taxon>
        <taxon>Geodiidae</taxon>
        <taxon>Geodia</taxon>
    </lineage>
</organism>
<gene>
    <name evidence="19" type="ORF">GBAR_LOCUS19260</name>
</gene>
<keyword evidence="6 16" id="KW-1133">Transmembrane helix</keyword>
<evidence type="ECO:0000256" key="3">
    <source>
        <dbReference type="ARBA" id="ARBA00022448"/>
    </source>
</evidence>
<evidence type="ECO:0000256" key="10">
    <source>
        <dbReference type="ARBA" id="ARBA00037845"/>
    </source>
</evidence>
<keyword evidence="5" id="KW-0653">Protein transport</keyword>
<dbReference type="InterPro" id="IPR011012">
    <property type="entry name" value="Longin-like_dom_sf"/>
</dbReference>
<dbReference type="PRINTS" id="PR00219">
    <property type="entry name" value="SYNAPTOBREVN"/>
</dbReference>
<dbReference type="Pfam" id="PF00957">
    <property type="entry name" value="Synaptobrevin"/>
    <property type="match status" value="1"/>
</dbReference>
<dbReference type="SUPFAM" id="SSF64356">
    <property type="entry name" value="SNARE-like"/>
    <property type="match status" value="1"/>
</dbReference>
<dbReference type="GO" id="GO:0000149">
    <property type="term" value="F:SNARE binding"/>
    <property type="evidence" value="ECO:0007669"/>
    <property type="project" value="TreeGrafter"/>
</dbReference>
<sequence length="218" mass="24264">MPLFFGLVARGKVVLCDHAEVSGNFEALSQNILQTKREDGSKISYQNGRYLFHVSTVRLLTLICVTEDTFERGVAYCFLSRVYDELSSAGLLEKANTCGPYAIRTEFGPKLGELMREFSSADKVTVLQSQVKEVTQVMTSNIEHVIARGEALSDLEERSELLQNSSVEFRNNATRLKRKVLWKSIKLWVAVVVVLVMVLAIIAALIALGVTGKFSTKK</sequence>
<evidence type="ECO:0000256" key="4">
    <source>
        <dbReference type="ARBA" id="ARBA00022692"/>
    </source>
</evidence>
<evidence type="ECO:0000256" key="5">
    <source>
        <dbReference type="ARBA" id="ARBA00022927"/>
    </source>
</evidence>
<dbReference type="GO" id="GO:0015031">
    <property type="term" value="P:protein transport"/>
    <property type="evidence" value="ECO:0007669"/>
    <property type="project" value="UniProtKB-KW"/>
</dbReference>
<dbReference type="PANTHER" id="PTHR21136:SF168">
    <property type="entry name" value="VESICLE-ASSOCIATED MEMBRANE PROTEIN 9"/>
    <property type="match status" value="1"/>
</dbReference>
<reference evidence="19" key="1">
    <citation type="submission" date="2023-03" db="EMBL/GenBank/DDBJ databases">
        <authorList>
            <person name="Steffen K."/>
            <person name="Cardenas P."/>
        </authorList>
    </citation>
    <scope>NUCLEOTIDE SEQUENCE</scope>
</reference>
<evidence type="ECO:0000256" key="16">
    <source>
        <dbReference type="SAM" id="Phobius"/>
    </source>
</evidence>
<dbReference type="GO" id="GO:0031902">
    <property type="term" value="C:late endosome membrane"/>
    <property type="evidence" value="ECO:0007669"/>
    <property type="project" value="UniProtKB-SubCell"/>
</dbReference>
<keyword evidence="3" id="KW-0813">Transport</keyword>
<comment type="subcellular location">
    <subcellularLocation>
        <location evidence="12">Cytoplasmic vesicle</location>
        <location evidence="12">Phagosome membrane</location>
        <topology evidence="12">Single-pass type IV membrane protein</topology>
    </subcellularLocation>
    <subcellularLocation>
        <location evidence="9">Cytoplasmic vesicle</location>
        <location evidence="9">Secretory vesicle membrane</location>
        <topology evidence="9">Single-pass type IV membrane protein</topology>
    </subcellularLocation>
    <subcellularLocation>
        <location evidence="1">Endoplasmic reticulum membrane</location>
        <topology evidence="1">Single-pass type IV membrane protein</topology>
    </subcellularLocation>
    <subcellularLocation>
        <location evidence="8">Golgi apparatus</location>
        <location evidence="8">trans-Golgi network membrane</location>
        <topology evidence="8">Single-pass type IV membrane protein</topology>
    </subcellularLocation>
    <subcellularLocation>
        <location evidence="10">Late endosome membrane</location>
        <topology evidence="10">Single-pass type IV membrane protein</topology>
    </subcellularLocation>
    <subcellularLocation>
        <location evidence="11">Lysosome membrane</location>
        <topology evidence="11">Single-pass type IV membrane protein</topology>
    </subcellularLocation>
</comment>
<evidence type="ECO:0000256" key="13">
    <source>
        <dbReference type="ARBA" id="ARBA00039269"/>
    </source>
</evidence>
<evidence type="ECO:0000256" key="2">
    <source>
        <dbReference type="ARBA" id="ARBA00008025"/>
    </source>
</evidence>
<dbReference type="PANTHER" id="PTHR21136">
    <property type="entry name" value="SNARE PROTEINS"/>
    <property type="match status" value="1"/>
</dbReference>
<feature type="domain" description="Longin" evidence="17">
    <location>
        <begin position="7"/>
        <end position="111"/>
    </location>
</feature>
<evidence type="ECO:0000313" key="20">
    <source>
        <dbReference type="Proteomes" id="UP001174909"/>
    </source>
</evidence>
<dbReference type="GO" id="GO:0006887">
    <property type="term" value="P:exocytosis"/>
    <property type="evidence" value="ECO:0007669"/>
    <property type="project" value="TreeGrafter"/>
</dbReference>
<keyword evidence="20" id="KW-1185">Reference proteome</keyword>
<dbReference type="SMART" id="SM01270">
    <property type="entry name" value="Longin"/>
    <property type="match status" value="1"/>
</dbReference>
<comment type="similarity">
    <text evidence="2">Belongs to the synaptobrevin family.</text>
</comment>
<dbReference type="PROSITE" id="PS50859">
    <property type="entry name" value="LONGIN"/>
    <property type="match status" value="1"/>
</dbReference>
<evidence type="ECO:0000256" key="1">
    <source>
        <dbReference type="ARBA" id="ARBA00004163"/>
    </source>
</evidence>
<evidence type="ECO:0000256" key="15">
    <source>
        <dbReference type="PROSITE-ProRule" id="PRU00290"/>
    </source>
</evidence>
<feature type="domain" description="V-SNARE coiled-coil homology" evidence="18">
    <location>
        <begin position="123"/>
        <end position="183"/>
    </location>
</feature>
<evidence type="ECO:0000313" key="19">
    <source>
        <dbReference type="EMBL" id="CAI8034134.1"/>
    </source>
</evidence>
<dbReference type="Gene3D" id="3.30.450.50">
    <property type="entry name" value="Longin domain"/>
    <property type="match status" value="1"/>
</dbReference>
<comment type="caution">
    <text evidence="19">The sequence shown here is derived from an EMBL/GenBank/DDBJ whole genome shotgun (WGS) entry which is preliminary data.</text>
</comment>